<dbReference type="FunFam" id="3.40.50.300:FF:000006">
    <property type="entry name" value="DNA-binding transcriptional regulator NtrC"/>
    <property type="match status" value="1"/>
</dbReference>
<evidence type="ECO:0000256" key="5">
    <source>
        <dbReference type="PROSITE-ProRule" id="PRU00169"/>
    </source>
</evidence>
<dbReference type="KEGG" id="amah:DLM_4043"/>
<keyword evidence="4" id="KW-0804">Transcription</keyword>
<evidence type="ECO:0000256" key="1">
    <source>
        <dbReference type="ARBA" id="ARBA00022741"/>
    </source>
</evidence>
<dbReference type="GO" id="GO:0006355">
    <property type="term" value="P:regulation of DNA-templated transcription"/>
    <property type="evidence" value="ECO:0007669"/>
    <property type="project" value="InterPro"/>
</dbReference>
<dbReference type="Gene3D" id="1.10.10.60">
    <property type="entry name" value="Homeodomain-like"/>
    <property type="match status" value="1"/>
</dbReference>
<dbReference type="GO" id="GO:0000160">
    <property type="term" value="P:phosphorelay signal transduction system"/>
    <property type="evidence" value="ECO:0007669"/>
    <property type="project" value="InterPro"/>
</dbReference>
<organism evidence="8 9">
    <name type="scientific">Aquitalea magnusonii</name>
    <dbReference type="NCBI Taxonomy" id="332411"/>
    <lineage>
        <taxon>Bacteria</taxon>
        <taxon>Pseudomonadati</taxon>
        <taxon>Pseudomonadota</taxon>
        <taxon>Betaproteobacteria</taxon>
        <taxon>Neisseriales</taxon>
        <taxon>Chromobacteriaceae</taxon>
        <taxon>Aquitalea</taxon>
    </lineage>
</organism>
<feature type="modified residue" description="4-aspartylphosphate" evidence="5">
    <location>
        <position position="56"/>
    </location>
</feature>
<dbReference type="Pfam" id="PF00158">
    <property type="entry name" value="Sigma54_activat"/>
    <property type="match status" value="1"/>
</dbReference>
<evidence type="ECO:0000259" key="7">
    <source>
        <dbReference type="PROSITE" id="PS50110"/>
    </source>
</evidence>
<accession>A0A3G9GPX3</accession>
<keyword evidence="1" id="KW-0547">Nucleotide-binding</keyword>
<dbReference type="RefSeq" id="WP_089082509.1">
    <property type="nucleotide sequence ID" value="NZ_AP018823.1"/>
</dbReference>
<dbReference type="InterPro" id="IPR002197">
    <property type="entry name" value="HTH_Fis"/>
</dbReference>
<dbReference type="PROSITE" id="PS50045">
    <property type="entry name" value="SIGMA54_INTERACT_4"/>
    <property type="match status" value="1"/>
</dbReference>
<dbReference type="PANTHER" id="PTHR32071:SF100">
    <property type="entry name" value="RESPONSE REGULATOR PROTEIN PILR"/>
    <property type="match status" value="1"/>
</dbReference>
<dbReference type="SMART" id="SM00382">
    <property type="entry name" value="AAA"/>
    <property type="match status" value="1"/>
</dbReference>
<dbReference type="PANTHER" id="PTHR32071">
    <property type="entry name" value="TRANSCRIPTIONAL REGULATORY PROTEIN"/>
    <property type="match status" value="1"/>
</dbReference>
<keyword evidence="9" id="KW-1185">Reference proteome</keyword>
<dbReference type="PRINTS" id="PR01590">
    <property type="entry name" value="HTHFIS"/>
</dbReference>
<feature type="domain" description="Response regulatory" evidence="7">
    <location>
        <begin position="7"/>
        <end position="121"/>
    </location>
</feature>
<keyword evidence="2" id="KW-0067">ATP-binding</keyword>
<protein>
    <submittedName>
        <fullName evidence="8">Type IV fimbriae expression regulatory protein PilR</fullName>
    </submittedName>
</protein>
<evidence type="ECO:0000259" key="6">
    <source>
        <dbReference type="PROSITE" id="PS50045"/>
    </source>
</evidence>
<evidence type="ECO:0000313" key="8">
    <source>
        <dbReference type="EMBL" id="BBF87622.1"/>
    </source>
</evidence>
<dbReference type="AlphaFoldDB" id="A0A3G9GPX3"/>
<dbReference type="EMBL" id="AP018823">
    <property type="protein sequence ID" value="BBF87622.1"/>
    <property type="molecule type" value="Genomic_DNA"/>
</dbReference>
<evidence type="ECO:0000256" key="3">
    <source>
        <dbReference type="ARBA" id="ARBA00023015"/>
    </source>
</evidence>
<evidence type="ECO:0000313" key="9">
    <source>
        <dbReference type="Proteomes" id="UP000198290"/>
    </source>
</evidence>
<feature type="domain" description="Sigma-54 factor interaction" evidence="6">
    <location>
        <begin position="135"/>
        <end position="362"/>
    </location>
</feature>
<gene>
    <name evidence="8" type="ORF">DLM_4043</name>
</gene>
<dbReference type="Gene3D" id="3.40.50.2300">
    <property type="match status" value="1"/>
</dbReference>
<dbReference type="SUPFAM" id="SSF52540">
    <property type="entry name" value="P-loop containing nucleoside triphosphate hydrolases"/>
    <property type="match status" value="1"/>
</dbReference>
<dbReference type="SMART" id="SM00448">
    <property type="entry name" value="REC"/>
    <property type="match status" value="1"/>
</dbReference>
<dbReference type="InterPro" id="IPR011006">
    <property type="entry name" value="CheY-like_superfamily"/>
</dbReference>
<dbReference type="InterPro" id="IPR001789">
    <property type="entry name" value="Sig_transdc_resp-reg_receiver"/>
</dbReference>
<dbReference type="InterPro" id="IPR058031">
    <property type="entry name" value="AAA_lid_NorR"/>
</dbReference>
<proteinExistence type="predicted"/>
<evidence type="ECO:0000256" key="2">
    <source>
        <dbReference type="ARBA" id="ARBA00022840"/>
    </source>
</evidence>
<sequence>MNKNPLRVLVVDDEPDIRELLELTLIKMGLDVATAANVSDAKALLLREPFNLVLSDMRMPDGEGIEVVEFIAEQGLDIPSAIITAYGSTENAVKAMKAGAFDYLSKPISLAQLRTLVKSVLKVEGNGKPLSIERLVGDSPAMLEVRRMIDKLARSQAAVYISGESGTGKEQAARLIHEQSARAERPFVPVNCGAIPENLMESEFFGYRKGAFTGADSDRDGFFQQATGGTLFLDEVADLPLAMQVKLLRAIQEKKVRKLGSPQEEPVDARIICATHKDLAALVEAGQFRQDLYYRLNVLPLRMPPLRELRDDIPRFIGALLDRFATPENRPRLTPDAVKAMLAYNYPGNFRELENILERAIALAGEDKVDVADLQLTPCQPLDDSDSSPGYAGSEPLQAFLDRVEREAILKALDATRFNRTQAAKLLGLTFRSMRYRMDRLGIK</sequence>
<reference evidence="9" key="1">
    <citation type="journal article" date="2017" name="Biotechnol. Biofuels">
        <title>Evaluation of environmental bacterial communities as a factor affecting the growth of duckweed Lemna minor.</title>
        <authorList>
            <person name="Ishizawa H."/>
            <person name="Kuroda M."/>
            <person name="Morikawa M."/>
            <person name="Ike M."/>
        </authorList>
    </citation>
    <scope>NUCLEOTIDE SEQUENCE [LARGE SCALE GENOMIC DNA]</scope>
    <source>
        <strain evidence="9">H3</strain>
    </source>
</reference>
<dbReference type="Pfam" id="PF02954">
    <property type="entry name" value="HTH_8"/>
    <property type="match status" value="1"/>
</dbReference>
<dbReference type="InterPro" id="IPR003593">
    <property type="entry name" value="AAA+_ATPase"/>
</dbReference>
<evidence type="ECO:0000256" key="4">
    <source>
        <dbReference type="ARBA" id="ARBA00023163"/>
    </source>
</evidence>
<name>A0A3G9GPX3_9NEIS</name>
<dbReference type="STRING" id="332411.VI06_06030"/>
<dbReference type="OrthoDB" id="3516932at2"/>
<dbReference type="GO" id="GO:0005524">
    <property type="term" value="F:ATP binding"/>
    <property type="evidence" value="ECO:0007669"/>
    <property type="project" value="UniProtKB-KW"/>
</dbReference>
<dbReference type="InterPro" id="IPR027417">
    <property type="entry name" value="P-loop_NTPase"/>
</dbReference>
<dbReference type="InterPro" id="IPR002078">
    <property type="entry name" value="Sigma_54_int"/>
</dbReference>
<dbReference type="GO" id="GO:0043565">
    <property type="term" value="F:sequence-specific DNA binding"/>
    <property type="evidence" value="ECO:0007669"/>
    <property type="project" value="InterPro"/>
</dbReference>
<dbReference type="Pfam" id="PF25601">
    <property type="entry name" value="AAA_lid_14"/>
    <property type="match status" value="1"/>
</dbReference>
<dbReference type="SUPFAM" id="SSF46689">
    <property type="entry name" value="Homeodomain-like"/>
    <property type="match status" value="1"/>
</dbReference>
<dbReference type="CDD" id="cd00009">
    <property type="entry name" value="AAA"/>
    <property type="match status" value="1"/>
</dbReference>
<keyword evidence="5" id="KW-0597">Phosphoprotein</keyword>
<dbReference type="Pfam" id="PF00072">
    <property type="entry name" value="Response_reg"/>
    <property type="match status" value="1"/>
</dbReference>
<reference evidence="8 9" key="2">
    <citation type="journal article" date="2017" name="Genome Announc.">
        <title>Draft genome sequence of Aquitalea magnusonii strain H3, a plant growth-promoting bacterium of duckweed Lemna minor.</title>
        <authorList>
            <person name="Ishizawa H."/>
            <person name="Kuroda M."/>
            <person name="Ike M."/>
        </authorList>
    </citation>
    <scope>NUCLEOTIDE SEQUENCE [LARGE SCALE GENOMIC DNA]</scope>
    <source>
        <strain evidence="8 9">H3</strain>
    </source>
</reference>
<dbReference type="SUPFAM" id="SSF52172">
    <property type="entry name" value="CheY-like"/>
    <property type="match status" value="1"/>
</dbReference>
<dbReference type="Gene3D" id="3.40.50.300">
    <property type="entry name" value="P-loop containing nucleotide triphosphate hydrolases"/>
    <property type="match status" value="1"/>
</dbReference>
<keyword evidence="3" id="KW-0805">Transcription regulation</keyword>
<reference evidence="9" key="3">
    <citation type="journal article" date="2017" name="Plant Physiol. Biochem.">
        <title>Differential oxidative and antioxidative response of duckweed Lemna minor toward plant growth promoting/inhibiting bacteria.</title>
        <authorList>
            <person name="Ishizawa H."/>
            <person name="Kuroda M."/>
            <person name="Morikawa M."/>
            <person name="Ike M."/>
        </authorList>
    </citation>
    <scope>NUCLEOTIDE SEQUENCE [LARGE SCALE GENOMIC DNA]</scope>
    <source>
        <strain evidence="9">H3</strain>
    </source>
</reference>
<dbReference type="PROSITE" id="PS50110">
    <property type="entry name" value="RESPONSE_REGULATORY"/>
    <property type="match status" value="1"/>
</dbReference>
<dbReference type="Proteomes" id="UP000198290">
    <property type="component" value="Chromosome"/>
</dbReference>
<dbReference type="InterPro" id="IPR009057">
    <property type="entry name" value="Homeodomain-like_sf"/>
</dbReference>
<dbReference type="Gene3D" id="1.10.8.60">
    <property type="match status" value="1"/>
</dbReference>